<dbReference type="AlphaFoldDB" id="A0AAW0FBY4"/>
<dbReference type="Gene3D" id="2.60.120.580">
    <property type="entry name" value="Acetamidase/Formamidase-like domains"/>
    <property type="match status" value="2"/>
</dbReference>
<dbReference type="GO" id="GO:0016811">
    <property type="term" value="F:hydrolase activity, acting on carbon-nitrogen (but not peptide) bonds, in linear amides"/>
    <property type="evidence" value="ECO:0007669"/>
    <property type="project" value="InterPro"/>
</dbReference>
<dbReference type="InterPro" id="IPR004304">
    <property type="entry name" value="FmdA_AmdA"/>
</dbReference>
<keyword evidence="2" id="KW-1185">Reference proteome</keyword>
<reference evidence="1 2" key="1">
    <citation type="submission" date="2022-09" db="EMBL/GenBank/DDBJ databases">
        <authorList>
            <person name="Palmer J.M."/>
        </authorList>
    </citation>
    <scope>NUCLEOTIDE SEQUENCE [LARGE SCALE GENOMIC DNA]</scope>
    <source>
        <strain evidence="1 2">DSM 7382</strain>
    </source>
</reference>
<dbReference type="PANTHER" id="PTHR31891">
    <property type="entry name" value="FORMAMIDASE C869.04-RELATED"/>
    <property type="match status" value="1"/>
</dbReference>
<comment type="caution">
    <text evidence="1">The sequence shown here is derived from an EMBL/GenBank/DDBJ whole genome shotgun (WGS) entry which is preliminary data.</text>
</comment>
<dbReference type="Proteomes" id="UP001385951">
    <property type="component" value="Unassembled WGS sequence"/>
</dbReference>
<evidence type="ECO:0000313" key="1">
    <source>
        <dbReference type="EMBL" id="KAK7678983.1"/>
    </source>
</evidence>
<protein>
    <recommendedName>
        <fullName evidence="3">Formamidase</fullName>
    </recommendedName>
</protein>
<dbReference type="Pfam" id="PF03069">
    <property type="entry name" value="FmdA_AmdA"/>
    <property type="match status" value="2"/>
</dbReference>
<proteinExistence type="predicted"/>
<gene>
    <name evidence="1" type="ORF">QCA50_017926</name>
</gene>
<evidence type="ECO:0000313" key="2">
    <source>
        <dbReference type="Proteomes" id="UP001385951"/>
    </source>
</evidence>
<sequence>MSIHALKRSQCHLAWDNSIPPAIHIQSGDTITFDCLDASNGQITPITIASALSTLDLATLDQVNGPIYVSSALPGDTLQIEVLEVEVAEWGWTGIIPGFGLLADEFTDPALKIWTLNRTSSGAQGEETPTGYGYAWFDEKKGIKIPLKPFAGEMGVAPAEKGAFSTIPPYKTGGNIDTKHLAKGSILYLPIGVEGALFSIGDGHAAQGDGEVCEPTSELMELGTAIETPMKVTVRLTVLKDKSYVETPHFSTPATKDESGGYYCTTGVGPDIREAARDAVRHMITLLGVERGLSRVEAYMLCSVAGDLRMHEVVDMPNYVIGLMLPKSIFGNV</sequence>
<accession>A0AAW0FBY4</accession>
<dbReference type="Gene3D" id="3.10.28.20">
    <property type="entry name" value="Acetamidase/Formamidase-like domains"/>
    <property type="match status" value="1"/>
</dbReference>
<organism evidence="1 2">
    <name type="scientific">Cerrena zonata</name>
    <dbReference type="NCBI Taxonomy" id="2478898"/>
    <lineage>
        <taxon>Eukaryota</taxon>
        <taxon>Fungi</taxon>
        <taxon>Dikarya</taxon>
        <taxon>Basidiomycota</taxon>
        <taxon>Agaricomycotina</taxon>
        <taxon>Agaricomycetes</taxon>
        <taxon>Polyporales</taxon>
        <taxon>Cerrenaceae</taxon>
        <taxon>Cerrena</taxon>
    </lineage>
</organism>
<evidence type="ECO:0008006" key="3">
    <source>
        <dbReference type="Google" id="ProtNLM"/>
    </source>
</evidence>
<dbReference type="EMBL" id="JASBNA010000064">
    <property type="protein sequence ID" value="KAK7678983.1"/>
    <property type="molecule type" value="Genomic_DNA"/>
</dbReference>
<dbReference type="PANTHER" id="PTHR31891:SF1">
    <property type="entry name" value="FORMAMIDASE C869.04-RELATED"/>
    <property type="match status" value="1"/>
</dbReference>
<name>A0AAW0FBY4_9APHY</name>
<dbReference type="SUPFAM" id="SSF141130">
    <property type="entry name" value="Acetamidase/Formamidase-like"/>
    <property type="match status" value="1"/>
</dbReference>